<reference evidence="7" key="1">
    <citation type="submission" date="2021-04" db="EMBL/GenBank/DDBJ databases">
        <title>Genome based classification of Actinospica acidithermotolerans sp. nov., an actinobacterium isolated from an Indonesian hot spring.</title>
        <authorList>
            <person name="Kusuma A.B."/>
            <person name="Putra K.E."/>
            <person name="Nafisah S."/>
            <person name="Loh J."/>
            <person name="Nouioui I."/>
            <person name="Goodfellow M."/>
        </authorList>
    </citation>
    <scope>NUCLEOTIDE SEQUENCE</scope>
    <source>
        <strain evidence="7">DSM 45618</strain>
    </source>
</reference>
<keyword evidence="3" id="KW-0285">Flavoprotein</keyword>
<comment type="similarity">
    <text evidence="2">Belongs to the oxygen-dependent FAD-linked oxidoreductase family.</text>
</comment>
<evidence type="ECO:0000256" key="5">
    <source>
        <dbReference type="ARBA" id="ARBA00023002"/>
    </source>
</evidence>
<dbReference type="Gene3D" id="3.40.462.10">
    <property type="entry name" value="FAD-linked oxidases, C-terminal domain"/>
    <property type="match status" value="1"/>
</dbReference>
<gene>
    <name evidence="7" type="ORF">KGA66_08350</name>
</gene>
<evidence type="ECO:0000313" key="8">
    <source>
        <dbReference type="Proteomes" id="UP000677913"/>
    </source>
</evidence>
<dbReference type="Pfam" id="PF09265">
    <property type="entry name" value="Cytokin-bind"/>
    <property type="match status" value="1"/>
</dbReference>
<dbReference type="InterPro" id="IPR015345">
    <property type="entry name" value="Cytokinin_DH_FAD/cytokin-bd"/>
</dbReference>
<dbReference type="AlphaFoldDB" id="A0A8J8BCE9"/>
<dbReference type="GO" id="GO:0009690">
    <property type="term" value="P:cytokinin metabolic process"/>
    <property type="evidence" value="ECO:0007669"/>
    <property type="project" value="InterPro"/>
</dbReference>
<dbReference type="InterPro" id="IPR036318">
    <property type="entry name" value="FAD-bd_PCMH-like_sf"/>
</dbReference>
<dbReference type="PROSITE" id="PS51387">
    <property type="entry name" value="FAD_PCMH"/>
    <property type="match status" value="1"/>
</dbReference>
<feature type="domain" description="FAD-binding PCMH-type" evidence="6">
    <location>
        <begin position="63"/>
        <end position="234"/>
    </location>
</feature>
<protein>
    <submittedName>
        <fullName evidence="7">FAD-binding protein</fullName>
    </submittedName>
</protein>
<keyword evidence="5" id="KW-0560">Oxidoreductase</keyword>
<dbReference type="Gene3D" id="3.30.43.10">
    <property type="entry name" value="Uridine Diphospho-n-acetylenolpyruvylglucosamine Reductase, domain 2"/>
    <property type="match status" value="1"/>
</dbReference>
<keyword evidence="4" id="KW-0274">FAD</keyword>
<dbReference type="PANTHER" id="PTHR13878">
    <property type="entry name" value="GULONOLACTONE OXIDASE"/>
    <property type="match status" value="1"/>
</dbReference>
<dbReference type="Gene3D" id="3.30.465.10">
    <property type="match status" value="1"/>
</dbReference>
<comment type="caution">
    <text evidence="7">The sequence shown here is derived from an EMBL/GenBank/DDBJ whole genome shotgun (WGS) entry which is preliminary data.</text>
</comment>
<dbReference type="InterPro" id="IPR016170">
    <property type="entry name" value="Cytok_DH_C_sf"/>
</dbReference>
<dbReference type="GO" id="GO:0019139">
    <property type="term" value="F:cytokinin dehydrogenase activity"/>
    <property type="evidence" value="ECO:0007669"/>
    <property type="project" value="InterPro"/>
</dbReference>
<dbReference type="InterPro" id="IPR016164">
    <property type="entry name" value="FAD-linked_Oxase-like_C"/>
</dbReference>
<dbReference type="SUPFAM" id="SSF56176">
    <property type="entry name" value="FAD-binding/transporter-associated domain-like"/>
    <property type="match status" value="1"/>
</dbReference>
<comment type="cofactor">
    <cofactor evidence="1">
        <name>FAD</name>
        <dbReference type="ChEBI" id="CHEBI:57692"/>
    </cofactor>
</comment>
<dbReference type="Proteomes" id="UP000677913">
    <property type="component" value="Unassembled WGS sequence"/>
</dbReference>
<dbReference type="InterPro" id="IPR016169">
    <property type="entry name" value="FAD-bd_PCMH_sub2"/>
</dbReference>
<name>A0A8J8BCE9_9ACTN</name>
<dbReference type="EMBL" id="JAGSXH010000019">
    <property type="protein sequence ID" value="MBS2963051.1"/>
    <property type="molecule type" value="Genomic_DNA"/>
</dbReference>
<dbReference type="SUPFAM" id="SSF55103">
    <property type="entry name" value="FAD-linked oxidases, C-terminal domain"/>
    <property type="match status" value="1"/>
</dbReference>
<evidence type="ECO:0000256" key="2">
    <source>
        <dbReference type="ARBA" id="ARBA00005466"/>
    </source>
</evidence>
<organism evidence="7 8">
    <name type="scientific">Actinocrinis puniceicyclus</name>
    <dbReference type="NCBI Taxonomy" id="977794"/>
    <lineage>
        <taxon>Bacteria</taxon>
        <taxon>Bacillati</taxon>
        <taxon>Actinomycetota</taxon>
        <taxon>Actinomycetes</taxon>
        <taxon>Catenulisporales</taxon>
        <taxon>Actinospicaceae</taxon>
        <taxon>Actinocrinis</taxon>
    </lineage>
</organism>
<keyword evidence="8" id="KW-1185">Reference proteome</keyword>
<dbReference type="InterPro" id="IPR006093">
    <property type="entry name" value="Oxy_OxRdtase_FAD_BS"/>
</dbReference>
<dbReference type="InterPro" id="IPR016167">
    <property type="entry name" value="FAD-bd_PCMH_sub1"/>
</dbReference>
<evidence type="ECO:0000256" key="4">
    <source>
        <dbReference type="ARBA" id="ARBA00022827"/>
    </source>
</evidence>
<dbReference type="GO" id="GO:0071949">
    <property type="term" value="F:FAD binding"/>
    <property type="evidence" value="ECO:0007669"/>
    <property type="project" value="InterPro"/>
</dbReference>
<accession>A0A8J8BCE9</accession>
<evidence type="ECO:0000313" key="7">
    <source>
        <dbReference type="EMBL" id="MBS2963051.1"/>
    </source>
</evidence>
<dbReference type="PROSITE" id="PS00862">
    <property type="entry name" value="OX2_COVAL_FAD"/>
    <property type="match status" value="1"/>
</dbReference>
<dbReference type="Pfam" id="PF01565">
    <property type="entry name" value="FAD_binding_4"/>
    <property type="match status" value="1"/>
</dbReference>
<evidence type="ECO:0000256" key="3">
    <source>
        <dbReference type="ARBA" id="ARBA00022630"/>
    </source>
</evidence>
<dbReference type="InterPro" id="IPR006094">
    <property type="entry name" value="Oxid_FAD_bind_N"/>
</dbReference>
<evidence type="ECO:0000256" key="1">
    <source>
        <dbReference type="ARBA" id="ARBA00001974"/>
    </source>
</evidence>
<dbReference type="PANTHER" id="PTHR13878:SF53">
    <property type="entry name" value="CYTOKININ DEHYDROGENASE 6"/>
    <property type="match status" value="1"/>
</dbReference>
<evidence type="ECO:0000259" key="6">
    <source>
        <dbReference type="PROSITE" id="PS51387"/>
    </source>
</evidence>
<dbReference type="InterPro" id="IPR016166">
    <property type="entry name" value="FAD-bd_PCMH"/>
</dbReference>
<sequence length="481" mass="49736">VGGGAVGAGALVIGFDGAARAWAAQVPTGSKGAAFDQVPPLDGTLLLDPGRLAPFEDDFGHIVHEAPGAVLEPGSVRDIATMIEFCGARRIPVAPRGQGHQTFGQAQVSGGLVIDMSPLDSVTVDPVARTATVGAGAVWSAVLTAALAHGLTPPVFTDYIEVSIGGTLSAGGIGGASQQHGAQVDNVVELEVVTGTGQTVLCSASQQADLFHAALSGLGQVGVITRATLPLVAAPASARRYTLTYPSAAALTAAQRKAVGDGRFGWLEGAVTAVSGGGWQYELEGTAYYDGTAPDDQALIGDLGYEGTAQIEDFAYSDFVNDLAPGVAYLKSTGEWYDPHPWLDLFLPDGAADAYVASVMDKLTVADIGASGLVLLYPIPTARLHTPLLRTPDSELTFLFAVLRTAAPDAGALPAATMLDANRALYLEAQAIGATQYPVGSIPMTSADWRIQYGDQWQFFCLAKHRYDPAGILTPGQGIFD</sequence>
<proteinExistence type="inferred from homology"/>
<dbReference type="InterPro" id="IPR050432">
    <property type="entry name" value="FAD-linked_Oxidoreductases_BP"/>
</dbReference>
<feature type="non-terminal residue" evidence="7">
    <location>
        <position position="1"/>
    </location>
</feature>